<organism evidence="8 9">
    <name type="scientific">Podospora aff. communis PSN243</name>
    <dbReference type="NCBI Taxonomy" id="3040156"/>
    <lineage>
        <taxon>Eukaryota</taxon>
        <taxon>Fungi</taxon>
        <taxon>Dikarya</taxon>
        <taxon>Ascomycota</taxon>
        <taxon>Pezizomycotina</taxon>
        <taxon>Sordariomycetes</taxon>
        <taxon>Sordariomycetidae</taxon>
        <taxon>Sordariales</taxon>
        <taxon>Podosporaceae</taxon>
        <taxon>Podospora</taxon>
    </lineage>
</organism>
<reference evidence="8" key="2">
    <citation type="submission" date="2023-05" db="EMBL/GenBank/DDBJ databases">
        <authorList>
            <consortium name="Lawrence Berkeley National Laboratory"/>
            <person name="Steindorff A."/>
            <person name="Hensen N."/>
            <person name="Bonometti L."/>
            <person name="Westerberg I."/>
            <person name="Brannstrom I.O."/>
            <person name="Guillou S."/>
            <person name="Cros-Aarteil S."/>
            <person name="Calhoun S."/>
            <person name="Haridas S."/>
            <person name="Kuo A."/>
            <person name="Mondo S."/>
            <person name="Pangilinan J."/>
            <person name="Riley R."/>
            <person name="Labutti K."/>
            <person name="Andreopoulos B."/>
            <person name="Lipzen A."/>
            <person name="Chen C."/>
            <person name="Yanf M."/>
            <person name="Daum C."/>
            <person name="Ng V."/>
            <person name="Clum A."/>
            <person name="Ohm R."/>
            <person name="Martin F."/>
            <person name="Silar P."/>
            <person name="Natvig D."/>
            <person name="Lalanne C."/>
            <person name="Gautier V."/>
            <person name="Ament-Velasquez S.L."/>
            <person name="Kruys A."/>
            <person name="Hutchinson M.I."/>
            <person name="Powell A.J."/>
            <person name="Barry K."/>
            <person name="Miller A.N."/>
            <person name="Grigoriev I.V."/>
            <person name="Debuchy R."/>
            <person name="Gladieux P."/>
            <person name="Thoren M.H."/>
            <person name="Johannesson H."/>
        </authorList>
    </citation>
    <scope>NUCLEOTIDE SEQUENCE</scope>
    <source>
        <strain evidence="8">PSN243</strain>
    </source>
</reference>
<evidence type="ECO:0000256" key="5">
    <source>
        <dbReference type="ARBA" id="ARBA00022825"/>
    </source>
</evidence>
<dbReference type="GO" id="GO:0008236">
    <property type="term" value="F:serine-type peptidase activity"/>
    <property type="evidence" value="ECO:0007669"/>
    <property type="project" value="UniProtKB-KW"/>
</dbReference>
<evidence type="ECO:0000256" key="6">
    <source>
        <dbReference type="RuleBase" id="RU004296"/>
    </source>
</evidence>
<proteinExistence type="inferred from homology"/>
<dbReference type="Gene3D" id="2.40.10.10">
    <property type="entry name" value="Trypsin-like serine proteases"/>
    <property type="match status" value="2"/>
</dbReference>
<dbReference type="Proteomes" id="UP001321760">
    <property type="component" value="Unassembled WGS sequence"/>
</dbReference>
<dbReference type="GO" id="GO:0006508">
    <property type="term" value="P:proteolysis"/>
    <property type="evidence" value="ECO:0007669"/>
    <property type="project" value="UniProtKB-KW"/>
</dbReference>
<evidence type="ECO:0000256" key="4">
    <source>
        <dbReference type="ARBA" id="ARBA00022801"/>
    </source>
</evidence>
<gene>
    <name evidence="8" type="ORF">QBC34DRAFT_443621</name>
</gene>
<dbReference type="SUPFAM" id="SSF50494">
    <property type="entry name" value="Trypsin-like serine proteases"/>
    <property type="match status" value="1"/>
</dbReference>
<evidence type="ECO:0000256" key="7">
    <source>
        <dbReference type="SAM" id="MobiDB-lite"/>
    </source>
</evidence>
<dbReference type="AlphaFoldDB" id="A0AAV9G4B1"/>
<keyword evidence="5 6" id="KW-0720">Serine protease</keyword>
<comment type="caution">
    <text evidence="8">The sequence shown here is derived from an EMBL/GenBank/DDBJ whole genome shotgun (WGS) entry which is preliminary data.</text>
</comment>
<comment type="similarity">
    <text evidence="1 6">Belongs to the peptidase S1B family.</text>
</comment>
<dbReference type="PRINTS" id="PR00839">
    <property type="entry name" value="V8PROTEASE"/>
</dbReference>
<evidence type="ECO:0000313" key="8">
    <source>
        <dbReference type="EMBL" id="KAK4443110.1"/>
    </source>
</evidence>
<accession>A0AAV9G4B1</accession>
<keyword evidence="2 6" id="KW-0645">Protease</keyword>
<reference evidence="8" key="1">
    <citation type="journal article" date="2023" name="Mol. Phylogenet. Evol.">
        <title>Genome-scale phylogeny and comparative genomics of the fungal order Sordariales.</title>
        <authorList>
            <person name="Hensen N."/>
            <person name="Bonometti L."/>
            <person name="Westerberg I."/>
            <person name="Brannstrom I.O."/>
            <person name="Guillou S."/>
            <person name="Cros-Aarteil S."/>
            <person name="Calhoun S."/>
            <person name="Haridas S."/>
            <person name="Kuo A."/>
            <person name="Mondo S."/>
            <person name="Pangilinan J."/>
            <person name="Riley R."/>
            <person name="LaButti K."/>
            <person name="Andreopoulos B."/>
            <person name="Lipzen A."/>
            <person name="Chen C."/>
            <person name="Yan M."/>
            <person name="Daum C."/>
            <person name="Ng V."/>
            <person name="Clum A."/>
            <person name="Steindorff A."/>
            <person name="Ohm R.A."/>
            <person name="Martin F."/>
            <person name="Silar P."/>
            <person name="Natvig D.O."/>
            <person name="Lalanne C."/>
            <person name="Gautier V."/>
            <person name="Ament-Velasquez S.L."/>
            <person name="Kruys A."/>
            <person name="Hutchinson M.I."/>
            <person name="Powell A.J."/>
            <person name="Barry K."/>
            <person name="Miller A.N."/>
            <person name="Grigoriev I.V."/>
            <person name="Debuchy R."/>
            <person name="Gladieux P."/>
            <person name="Hiltunen Thoren M."/>
            <person name="Johannesson H."/>
        </authorList>
    </citation>
    <scope>NUCLEOTIDE SEQUENCE</scope>
    <source>
        <strain evidence="8">PSN243</strain>
    </source>
</reference>
<evidence type="ECO:0000256" key="2">
    <source>
        <dbReference type="ARBA" id="ARBA00022670"/>
    </source>
</evidence>
<feature type="region of interest" description="Disordered" evidence="7">
    <location>
        <begin position="642"/>
        <end position="665"/>
    </location>
</feature>
<evidence type="ECO:0000256" key="1">
    <source>
        <dbReference type="ARBA" id="ARBA00008764"/>
    </source>
</evidence>
<dbReference type="InterPro" id="IPR043504">
    <property type="entry name" value="Peptidase_S1_PA_chymotrypsin"/>
</dbReference>
<evidence type="ECO:0000313" key="9">
    <source>
        <dbReference type="Proteomes" id="UP001321760"/>
    </source>
</evidence>
<name>A0AAV9G4B1_9PEZI</name>
<dbReference type="InterPro" id="IPR009003">
    <property type="entry name" value="Peptidase_S1_PA"/>
</dbReference>
<dbReference type="PANTHER" id="PTHR15462:SF8">
    <property type="entry name" value="SERINE PROTEASE"/>
    <property type="match status" value="1"/>
</dbReference>
<dbReference type="InterPro" id="IPR008256">
    <property type="entry name" value="Peptidase_S1B"/>
</dbReference>
<keyword evidence="9" id="KW-1185">Reference proteome</keyword>
<dbReference type="InterPro" id="IPR050966">
    <property type="entry name" value="Glutamyl_endopeptidase"/>
</dbReference>
<keyword evidence="3" id="KW-0732">Signal</keyword>
<feature type="region of interest" description="Disordered" evidence="7">
    <location>
        <begin position="727"/>
        <end position="746"/>
    </location>
</feature>
<protein>
    <recommendedName>
        <fullName evidence="6">Serine protease</fullName>
        <ecNumber evidence="6">3.4.21.-</ecNumber>
    </recommendedName>
</protein>
<evidence type="ECO:0000256" key="3">
    <source>
        <dbReference type="ARBA" id="ARBA00022729"/>
    </source>
</evidence>
<dbReference type="EC" id="3.4.21.-" evidence="6"/>
<dbReference type="PANTHER" id="PTHR15462">
    <property type="entry name" value="SERINE PROTEASE"/>
    <property type="match status" value="1"/>
</dbReference>
<sequence>MAATSSHAGLAATWVMPNLAQPPTASVVGAESHFTLESTSESVFDPDLRSVVDKRDFFDGGKYRSVVKLMIRYEGQRDNEPGYAMGTGWLISPDTVVTAGHNVFDWSGFGKGLGRAVQIKCYIGYQGAASVNSPEVQFRLAKNIVTTPEWISGRNNRHRDISFIQVDRPFTGDLRVFRYEDTPAAEDQGVMLGVVGYPGDMSIDVNNRRERGAEMYEMFAPQAYSLSGTSHENPLGMLEYTVSTFGGQSGAPVIRKDTKGMTVIGTHVYGAGTKNQASVIGPLGNDYKALLRAFGGQLPVVTEDSRGIKLVRHSSPTSANRGGFAPAGPTADAESFFDVFKDVARFAGGKVLPVAAPMVLGPVGAPLAAIAGAAIGAMANRAESTFDDSDAAIRGAAERAVLAESALQTVLKMEQGPVLNKVIGDMQQTYSAFAPGVKTIAPKLAPALADAAQQIHSDHEYMFKNTVPRTALPPRLIPGLSAESAMDDTSDLMAGLLQHQAKPLVGEEAFFDGIGSFIGSGFRMAKPFLRAGAKGALGLLEQRISAESAWDQPTIPDTHVAAAELVAKRAIIGEAALQSLEKLSKFQLHQLHVVDDQRRPATPAEESIFEAILRAVQSIGSVVASVAPTVIKTVVPIAGELVGGGSESPTSPATGEAPKLRGRPGRSLAELLRDGDLRGLSIDDNDPTKSFIYNGVLMDTIESIALDQAAKTFVQKEFATAIYQTPSITRHHGGPHTHGSLRPTRFDESPMSIFDLDPTTAQQANSAACQEA</sequence>
<keyword evidence="4 6" id="KW-0378">Hydrolase</keyword>
<dbReference type="Pfam" id="PF13365">
    <property type="entry name" value="Trypsin_2"/>
    <property type="match status" value="1"/>
</dbReference>
<dbReference type="EMBL" id="MU865999">
    <property type="protein sequence ID" value="KAK4443110.1"/>
    <property type="molecule type" value="Genomic_DNA"/>
</dbReference>